<dbReference type="GeneID" id="6940685"/>
<evidence type="ECO:0000313" key="2">
    <source>
        <dbReference type="Proteomes" id="UP000002184"/>
    </source>
</evidence>
<dbReference type="RefSeq" id="YP_002241774.1">
    <property type="nucleotide sequence ID" value="NC_011288.1"/>
</dbReference>
<proteinExistence type="predicted"/>
<reference evidence="1 2" key="1">
    <citation type="submission" date="2008-09" db="EMBL/GenBank/DDBJ databases">
        <authorList>
            <person name="Edgar R.H."/>
            <person name="Ko C."/>
            <person name="Bogen T."/>
            <person name="King G."/>
            <person name="Osowick G."/>
            <person name="Jacobs-Sera D."/>
            <person name="Hendrix R.W."/>
            <person name="Hatfull G.F."/>
        </authorList>
    </citation>
    <scope>NUCLEOTIDE SEQUENCE [LARGE SCALE GENOMIC DNA]</scope>
</reference>
<organism evidence="1 2">
    <name type="scientific">Mycobacterium phage Fruitloop</name>
    <dbReference type="NCBI Taxonomy" id="2914018"/>
    <lineage>
        <taxon>Viruses</taxon>
        <taxon>Duplodnaviria</taxon>
        <taxon>Heunggongvirae</taxon>
        <taxon>Uroviricota</taxon>
        <taxon>Caudoviricetes</taxon>
        <taxon>Gracegardnervirinae</taxon>
        <taxon>Cheoctovirus</taxon>
        <taxon>Cheoctovirus fruitloop</taxon>
        <taxon>Mycobacterium virus Fruitloop</taxon>
    </lineage>
</organism>
<protein>
    <submittedName>
        <fullName evidence="1">Uncharacterized protein</fullName>
    </submittedName>
</protein>
<name>B5U4T8_9CAUD</name>
<accession>B5U4T8</accession>
<sequence>MVSAVLMPKTPETPAEHIEFAREEARQAAHTSQRPLTL</sequence>
<dbReference type="OrthoDB" id="27520at10239"/>
<dbReference type="Proteomes" id="UP000002184">
    <property type="component" value="Segment"/>
</dbReference>
<keyword evidence="2" id="KW-1185">Reference proteome</keyword>
<gene>
    <name evidence="1" type="primary">89</name>
    <name evidence="1" type="ORF">FRUITLOOP_89</name>
</gene>
<evidence type="ECO:0000313" key="1">
    <source>
        <dbReference type="EMBL" id="ACI12400.1"/>
    </source>
</evidence>
<dbReference type="EMBL" id="FJ174690">
    <property type="protein sequence ID" value="ACI12400.1"/>
    <property type="molecule type" value="Genomic_DNA"/>
</dbReference>
<dbReference type="KEGG" id="vg:6940685"/>